<protein>
    <submittedName>
        <fullName evidence="1">Uncharacterized protein</fullName>
    </submittedName>
</protein>
<gene>
    <name evidence="1" type="ORF">OPHB3_2178</name>
</gene>
<accession>A0A0U9H6Y2</accession>
<name>A0A0U9H6Y2_9BACI</name>
<evidence type="ECO:0000313" key="1">
    <source>
        <dbReference type="EMBL" id="GAQ18239.1"/>
    </source>
</evidence>
<dbReference type="OrthoDB" id="2705224at2"/>
<dbReference type="InterPro" id="IPR058926">
    <property type="entry name" value="YmzB-like"/>
</dbReference>
<organism evidence="1 2">
    <name type="scientific">Oceanobacillus picturae</name>
    <dbReference type="NCBI Taxonomy" id="171693"/>
    <lineage>
        <taxon>Bacteria</taxon>
        <taxon>Bacillati</taxon>
        <taxon>Bacillota</taxon>
        <taxon>Bacilli</taxon>
        <taxon>Bacillales</taxon>
        <taxon>Bacillaceae</taxon>
        <taxon>Oceanobacillus</taxon>
    </lineage>
</organism>
<dbReference type="AlphaFoldDB" id="A0A0U9H6Y2"/>
<sequence>MEQYLTIEKFNKLLTKWNGKKVRVVKQEIDDCDELIIDLRAVTYESNPHRLDEYTPLHSLQLNGTGQVENSAQNMEQLPSSVYEIPLEDSSLYQFDGSRFSLTTDRGIYTIEVIE</sequence>
<dbReference type="EMBL" id="BBXV01000024">
    <property type="protein sequence ID" value="GAQ18239.1"/>
    <property type="molecule type" value="Genomic_DNA"/>
</dbReference>
<comment type="caution">
    <text evidence="1">The sequence shown here is derived from an EMBL/GenBank/DDBJ whole genome shotgun (WGS) entry which is preliminary data.</text>
</comment>
<dbReference type="RefSeq" id="WP_058950316.1">
    <property type="nucleotide sequence ID" value="NZ_BBXV01000024.1"/>
</dbReference>
<reference evidence="1 2" key="2">
    <citation type="journal article" date="2016" name="Genome Announc.">
        <title>Draft Genome Sequence of Oceanobacillus picturae Heshi-B3, Isolated from Fermented Rice Bran in a Traditional Japanese Seafood Dish.</title>
        <authorList>
            <person name="Akuzawa S."/>
            <person name="Nagaoka J."/>
            <person name="Kanekatsu M."/>
            <person name="Kanesaki Y."/>
            <person name="Suzuki T."/>
        </authorList>
    </citation>
    <scope>NUCLEOTIDE SEQUENCE [LARGE SCALE GENOMIC DNA]</scope>
    <source>
        <strain evidence="1 2">Heshi-B3</strain>
    </source>
</reference>
<evidence type="ECO:0000313" key="2">
    <source>
        <dbReference type="Proteomes" id="UP000052946"/>
    </source>
</evidence>
<proteinExistence type="predicted"/>
<dbReference type="Pfam" id="PF25846">
    <property type="entry name" value="YmzB"/>
    <property type="match status" value="1"/>
</dbReference>
<dbReference type="Proteomes" id="UP000052946">
    <property type="component" value="Unassembled WGS sequence"/>
</dbReference>
<reference evidence="2" key="1">
    <citation type="submission" date="2015-07" db="EMBL/GenBank/DDBJ databases">
        <title>Draft Genome Sequence of Oceanobacillus picturae Heshi-B3 that Was Isolated from Fermented Rice Bran with Aging Salted Mackerel, Which Was Named Heshiko as Traditional Fermented Seafood in Japan.</title>
        <authorList>
            <person name="Akuzawa S."/>
            <person name="Nakagawa J."/>
            <person name="Kanekatsu T."/>
            <person name="Kanesaki Y."/>
            <person name="Suzuki T."/>
        </authorList>
    </citation>
    <scope>NUCLEOTIDE SEQUENCE [LARGE SCALE GENOMIC DNA]</scope>
    <source>
        <strain evidence="2">Heshi-B3</strain>
    </source>
</reference>